<dbReference type="Proteomes" id="UP000178597">
    <property type="component" value="Unassembled WGS sequence"/>
</dbReference>
<accession>A0A1F7HB54</accession>
<dbReference type="STRING" id="1802040.A3C28_03305"/>
<proteinExistence type="predicted"/>
<protein>
    <submittedName>
        <fullName evidence="1">Uncharacterized protein</fullName>
    </submittedName>
</protein>
<name>A0A1F7HB54_9BACT</name>
<organism evidence="1 2">
    <name type="scientific">Candidatus Roizmanbacteria bacterium RIFCSPHIGHO2_02_FULL_39_9</name>
    <dbReference type="NCBI Taxonomy" id="1802040"/>
    <lineage>
        <taxon>Bacteria</taxon>
        <taxon>Candidatus Roizmaniibacteriota</taxon>
    </lineage>
</organism>
<evidence type="ECO:0000313" key="1">
    <source>
        <dbReference type="EMBL" id="OGK28194.1"/>
    </source>
</evidence>
<comment type="caution">
    <text evidence="1">The sequence shown here is derived from an EMBL/GenBank/DDBJ whole genome shotgun (WGS) entry which is preliminary data.</text>
</comment>
<gene>
    <name evidence="1" type="ORF">A3C28_03305</name>
</gene>
<evidence type="ECO:0000313" key="2">
    <source>
        <dbReference type="Proteomes" id="UP000178597"/>
    </source>
</evidence>
<sequence>MPNPEGIRIDPNFEVFSQKRQYFECKRGDALLEEGVPTTCAKHKLRLTLTPRDDGDINLMCPEGDTLYVLKLNLQGKK</sequence>
<reference evidence="1 2" key="1">
    <citation type="journal article" date="2016" name="Nat. Commun.">
        <title>Thousands of microbial genomes shed light on interconnected biogeochemical processes in an aquifer system.</title>
        <authorList>
            <person name="Anantharaman K."/>
            <person name="Brown C.T."/>
            <person name="Hug L.A."/>
            <person name="Sharon I."/>
            <person name="Castelle C.J."/>
            <person name="Probst A.J."/>
            <person name="Thomas B.C."/>
            <person name="Singh A."/>
            <person name="Wilkins M.J."/>
            <person name="Karaoz U."/>
            <person name="Brodie E.L."/>
            <person name="Williams K.H."/>
            <person name="Hubbard S.S."/>
            <person name="Banfield J.F."/>
        </authorList>
    </citation>
    <scope>NUCLEOTIDE SEQUENCE [LARGE SCALE GENOMIC DNA]</scope>
</reference>
<dbReference type="EMBL" id="MFZP01000008">
    <property type="protein sequence ID" value="OGK28194.1"/>
    <property type="molecule type" value="Genomic_DNA"/>
</dbReference>
<dbReference type="AlphaFoldDB" id="A0A1F7HB54"/>